<organism evidence="4">
    <name type="scientific">Nippostrongylus brasiliensis</name>
    <name type="common">Rat hookworm</name>
    <dbReference type="NCBI Taxonomy" id="27835"/>
    <lineage>
        <taxon>Eukaryota</taxon>
        <taxon>Metazoa</taxon>
        <taxon>Ecdysozoa</taxon>
        <taxon>Nematoda</taxon>
        <taxon>Chromadorea</taxon>
        <taxon>Rhabditida</taxon>
        <taxon>Rhabditina</taxon>
        <taxon>Rhabditomorpha</taxon>
        <taxon>Strongyloidea</taxon>
        <taxon>Heligmosomidae</taxon>
        <taxon>Nippostrongylus</taxon>
    </lineage>
</organism>
<protein>
    <submittedName>
        <fullName evidence="4">RING-type domain-containing protein</fullName>
    </submittedName>
</protein>
<evidence type="ECO:0000256" key="1">
    <source>
        <dbReference type="SAM" id="MobiDB-lite"/>
    </source>
</evidence>
<evidence type="ECO:0000313" key="3">
    <source>
        <dbReference type="Proteomes" id="UP000271162"/>
    </source>
</evidence>
<name>A0A158QZN1_NIPBR</name>
<feature type="region of interest" description="Disordered" evidence="1">
    <location>
        <begin position="413"/>
        <end position="434"/>
    </location>
</feature>
<dbReference type="Gene3D" id="3.30.40.10">
    <property type="entry name" value="Zinc/RING finger domain, C3HC4 (zinc finger)"/>
    <property type="match status" value="1"/>
</dbReference>
<accession>A0A158QZN1</accession>
<evidence type="ECO:0000313" key="4">
    <source>
        <dbReference type="WBParaSite" id="NBR_0001038201-mRNA-1"/>
    </source>
</evidence>
<feature type="region of interest" description="Disordered" evidence="1">
    <location>
        <begin position="364"/>
        <end position="386"/>
    </location>
</feature>
<dbReference type="WBParaSite" id="NBR_0001038201-mRNA-1">
    <property type="protein sequence ID" value="NBR_0001038201-mRNA-1"/>
    <property type="gene ID" value="NBR_0001038201"/>
</dbReference>
<dbReference type="EMBL" id="UYSL01020307">
    <property type="protein sequence ID" value="VDL73972.1"/>
    <property type="molecule type" value="Genomic_DNA"/>
</dbReference>
<keyword evidence="3" id="KW-1185">Reference proteome</keyword>
<dbReference type="OMA" id="NCIERTH"/>
<dbReference type="Proteomes" id="UP000271162">
    <property type="component" value="Unassembled WGS sequence"/>
</dbReference>
<dbReference type="STRING" id="27835.A0A158QZN1"/>
<sequence length="519" mass="59633">MAYASRKGKNVVLIRDEAGVVLLSHPIRWQSSGNVVELFHVSNFLSSSVGDKSTFKFYNFSNFCKPVHFSKPSISILWTRLLAFYAGSTRSLSGPSCGKCEVRRTQGSPPADDYMSKTVQCFEEFALIYANQNVRNLRPNFYLLNLTNLTWVPLNLMLSHHFPNGKISLQKCGEEMVYLHGDCNLTNCVERTHLYQIDVEPLTDMVHQKRRSKSLNALNFSADFSIADQTRRQSTATSQLKLAKDMGYQEDVILAALPTLQKDKEGSRSMYLPFDSTNAMLDVLNYTASRGNGVPSGDSLETTLNGHSPRSEELARLLRTFERERLRDREAADSHMARLKARIHDLERINDQQQLTEREIRERLNEQQRRNETLNSELKKSEGEREQLSQTVIELQALTDRLLQTLENLRNEHQAKDQKELAEHRKKQHDQQVATMEESIRTLTERCATLSAELKEKEEQLRVQNRRIQEIEDRNSQLPCVLFLPCRHMVICDSCHAETTISECPTCRTRVNDSMKVYS</sequence>
<proteinExistence type="predicted"/>
<feature type="compositionally biased region" description="Basic and acidic residues" evidence="1">
    <location>
        <begin position="413"/>
        <end position="423"/>
    </location>
</feature>
<evidence type="ECO:0000313" key="2">
    <source>
        <dbReference type="EMBL" id="VDL73972.1"/>
    </source>
</evidence>
<reference evidence="4" key="1">
    <citation type="submission" date="2016-04" db="UniProtKB">
        <authorList>
            <consortium name="WormBaseParasite"/>
        </authorList>
    </citation>
    <scope>IDENTIFICATION</scope>
</reference>
<reference evidence="2 3" key="2">
    <citation type="submission" date="2018-11" db="EMBL/GenBank/DDBJ databases">
        <authorList>
            <consortium name="Pathogen Informatics"/>
        </authorList>
    </citation>
    <scope>NUCLEOTIDE SEQUENCE [LARGE SCALE GENOMIC DNA]</scope>
</reference>
<gene>
    <name evidence="2" type="ORF">NBR_LOCUS10383</name>
</gene>
<dbReference type="Pfam" id="PF13920">
    <property type="entry name" value="zf-C3HC4_3"/>
    <property type="match status" value="1"/>
</dbReference>
<dbReference type="InterPro" id="IPR013083">
    <property type="entry name" value="Znf_RING/FYVE/PHD"/>
</dbReference>
<dbReference type="AlphaFoldDB" id="A0A158QZN1"/>